<organism evidence="3 4">
    <name type="scientific">Leishmania panamensis</name>
    <dbReference type="NCBI Taxonomy" id="5679"/>
    <lineage>
        <taxon>Eukaryota</taxon>
        <taxon>Discoba</taxon>
        <taxon>Euglenozoa</taxon>
        <taxon>Kinetoplastea</taxon>
        <taxon>Metakinetoplastina</taxon>
        <taxon>Trypanosomatida</taxon>
        <taxon>Trypanosomatidae</taxon>
        <taxon>Leishmaniinae</taxon>
        <taxon>Leishmania</taxon>
        <taxon>Leishmania guyanensis species complex</taxon>
    </lineage>
</organism>
<dbReference type="GO" id="GO:0016460">
    <property type="term" value="C:myosin II complex"/>
    <property type="evidence" value="ECO:0007669"/>
    <property type="project" value="TreeGrafter"/>
</dbReference>
<dbReference type="EMBL" id="CP009390">
    <property type="protein sequence ID" value="AIN98107.1"/>
    <property type="molecule type" value="Genomic_DNA"/>
</dbReference>
<dbReference type="eggNOG" id="KOG0027">
    <property type="taxonomic scope" value="Eukaryota"/>
</dbReference>
<keyword evidence="1" id="KW-0677">Repeat</keyword>
<dbReference type="PANTHER" id="PTHR23048">
    <property type="entry name" value="MYOSIN LIGHT CHAIN 1, 3"/>
    <property type="match status" value="1"/>
</dbReference>
<dbReference type="PROSITE" id="PS50222">
    <property type="entry name" value="EF_HAND_2"/>
    <property type="match status" value="2"/>
</dbReference>
<evidence type="ECO:0000313" key="3">
    <source>
        <dbReference type="EMBL" id="AIN98107.1"/>
    </source>
</evidence>
<dbReference type="FunFam" id="1.10.238.10:FF:000001">
    <property type="entry name" value="Calmodulin 1"/>
    <property type="match status" value="1"/>
</dbReference>
<evidence type="ECO:0000259" key="2">
    <source>
        <dbReference type="PROSITE" id="PS50222"/>
    </source>
</evidence>
<dbReference type="InterPro" id="IPR011992">
    <property type="entry name" value="EF-hand-dom_pair"/>
</dbReference>
<dbReference type="InterPro" id="IPR050230">
    <property type="entry name" value="CALM/Myosin/TropC-like"/>
</dbReference>
<dbReference type="GeneID" id="22574848"/>
<dbReference type="InterPro" id="IPR002048">
    <property type="entry name" value="EF_hand_dom"/>
</dbReference>
<dbReference type="SMART" id="SM00054">
    <property type="entry name" value="EFh"/>
    <property type="match status" value="2"/>
</dbReference>
<dbReference type="AlphaFoldDB" id="A0A088RPU5"/>
<evidence type="ECO:0000256" key="1">
    <source>
        <dbReference type="ARBA" id="ARBA00022737"/>
    </source>
</evidence>
<dbReference type="SUPFAM" id="SSF47473">
    <property type="entry name" value="EF-hand"/>
    <property type="match status" value="1"/>
</dbReference>
<dbReference type="VEuPathDB" id="TriTrypDB:LPAL13_210007300"/>
<dbReference type="GO" id="GO:0005509">
    <property type="term" value="F:calcium ion binding"/>
    <property type="evidence" value="ECO:0007669"/>
    <property type="project" value="InterPro"/>
</dbReference>
<feature type="domain" description="EF-hand" evidence="2">
    <location>
        <begin position="80"/>
        <end position="115"/>
    </location>
</feature>
<dbReference type="RefSeq" id="XP_010698814.1">
    <property type="nucleotide sequence ID" value="XM_010700512.1"/>
</dbReference>
<reference evidence="3 4" key="1">
    <citation type="journal article" date="2015" name="Sci. Rep.">
        <title>The genome of Leishmania panamensis: insights into genomics of the L. (Viannia) subgenus.</title>
        <authorList>
            <person name="Llanes A."/>
            <person name="Restrepo C.M."/>
            <person name="Vecchio G.D."/>
            <person name="Anguizola F.J."/>
            <person name="Lleonart R."/>
        </authorList>
    </citation>
    <scope>NUCLEOTIDE SEQUENCE [LARGE SCALE GENOMIC DNA]</scope>
    <source>
        <strain evidence="3 4">MHOM/PA/94/PSC-1</strain>
    </source>
</reference>
<gene>
    <name evidence="3" type="ORF">LPMP_210260</name>
</gene>
<proteinExistence type="predicted"/>
<evidence type="ECO:0000313" key="4">
    <source>
        <dbReference type="Proteomes" id="UP000063063"/>
    </source>
</evidence>
<dbReference type="CDD" id="cd00051">
    <property type="entry name" value="EFh"/>
    <property type="match status" value="1"/>
</dbReference>
<dbReference type="PANTHER" id="PTHR23048:SF0">
    <property type="entry name" value="CALMODULIN LIKE 3"/>
    <property type="match status" value="1"/>
</dbReference>
<sequence length="154" mass="17410">MSVLSEAQRTRASLQFLLLDQDSDGFIRSHELGTYLRAIGLYPSQTDIEGYIALVDPEEQGRVSQASALELYEKLYPQRTTPEELHAALKVLDDDTDGYLTTAQLRHILVNLGTRLSQEEAEEILHDVEKNDEGMIIVDDIIQLLMPTESEEHL</sequence>
<name>A0A088RPU5_LEIPA</name>
<accession>A0A088RPU5</accession>
<dbReference type="Pfam" id="PF13499">
    <property type="entry name" value="EF-hand_7"/>
    <property type="match status" value="1"/>
</dbReference>
<keyword evidence="4" id="KW-1185">Reference proteome</keyword>
<dbReference type="Proteomes" id="UP000063063">
    <property type="component" value="Chromosome 21"/>
</dbReference>
<dbReference type="KEGG" id="lpan:LPMP_210260"/>
<feature type="domain" description="EF-hand" evidence="2">
    <location>
        <begin position="7"/>
        <end position="42"/>
    </location>
</feature>
<dbReference type="Gene3D" id="1.10.238.10">
    <property type="entry name" value="EF-hand"/>
    <property type="match status" value="1"/>
</dbReference>
<protein>
    <submittedName>
        <fullName evidence="3">Calmodulin-like protein</fullName>
    </submittedName>
</protein>
<dbReference type="OrthoDB" id="26525at2759"/>
<dbReference type="VEuPathDB" id="TriTrypDB:LPMP_210260"/>